<dbReference type="GO" id="GO:0005886">
    <property type="term" value="C:plasma membrane"/>
    <property type="evidence" value="ECO:0007669"/>
    <property type="project" value="UniProtKB-SubCell"/>
</dbReference>
<dbReference type="Gene3D" id="1.25.40.20">
    <property type="entry name" value="Ankyrin repeat-containing domain"/>
    <property type="match status" value="1"/>
</dbReference>
<evidence type="ECO:0000259" key="11">
    <source>
        <dbReference type="PROSITE" id="PS51437"/>
    </source>
</evidence>
<dbReference type="Gene3D" id="1.20.5.190">
    <property type="match status" value="1"/>
</dbReference>
<dbReference type="Gene3D" id="2.60.40.10">
    <property type="entry name" value="Immunoglobulins"/>
    <property type="match status" value="1"/>
</dbReference>
<dbReference type="SMART" id="SM01076">
    <property type="entry name" value="CG-1"/>
    <property type="match status" value="1"/>
</dbReference>
<dbReference type="PANTHER" id="PTHR23335:SF22">
    <property type="entry name" value="CALMODULIN-BINDING TRANSCRIPTION ACTIVATOR"/>
    <property type="match status" value="1"/>
</dbReference>
<comment type="subcellular location">
    <subcellularLocation>
        <location evidence="2">Cell membrane</location>
        <topology evidence="2">Peripheral membrane protein</topology>
        <orientation evidence="2">Cytoplasmic side</orientation>
    </subcellularLocation>
    <subcellularLocation>
        <location evidence="1">Nucleus</location>
    </subcellularLocation>
</comment>
<dbReference type="InterPro" id="IPR005559">
    <property type="entry name" value="CG-1_dom"/>
</dbReference>
<evidence type="ECO:0000256" key="4">
    <source>
        <dbReference type="ARBA" id="ARBA00022860"/>
    </source>
</evidence>
<evidence type="ECO:0000256" key="3">
    <source>
        <dbReference type="ARBA" id="ARBA00008267"/>
    </source>
</evidence>
<dbReference type="SMART" id="SM00248">
    <property type="entry name" value="ANK"/>
    <property type="match status" value="2"/>
</dbReference>
<dbReference type="InterPro" id="IPR027417">
    <property type="entry name" value="P-loop_NTPase"/>
</dbReference>
<accession>A0AAV1YB45</accession>
<name>A0AAV1YB45_LUPLU</name>
<dbReference type="CDD" id="cd23767">
    <property type="entry name" value="IQCD"/>
    <property type="match status" value="3"/>
</dbReference>
<dbReference type="PROSITE" id="PS50297">
    <property type="entry name" value="ANK_REP_REGION"/>
    <property type="match status" value="1"/>
</dbReference>
<dbReference type="Pfam" id="PF00612">
    <property type="entry name" value="IQ"/>
    <property type="match status" value="2"/>
</dbReference>
<keyword evidence="8" id="KW-0804">Transcription</keyword>
<keyword evidence="13" id="KW-1185">Reference proteome</keyword>
<dbReference type="Pfam" id="PF12796">
    <property type="entry name" value="Ank_2"/>
    <property type="match status" value="1"/>
</dbReference>
<dbReference type="PROSITE" id="PS50096">
    <property type="entry name" value="IQ"/>
    <property type="match status" value="4"/>
</dbReference>
<evidence type="ECO:0000256" key="2">
    <source>
        <dbReference type="ARBA" id="ARBA00004413"/>
    </source>
</evidence>
<dbReference type="PROSITE" id="PS51437">
    <property type="entry name" value="CG_1"/>
    <property type="match status" value="1"/>
</dbReference>
<keyword evidence="5" id="KW-0346">Stress response</keyword>
<evidence type="ECO:0000256" key="10">
    <source>
        <dbReference type="PROSITE-ProRule" id="PRU00023"/>
    </source>
</evidence>
<dbReference type="InterPro" id="IPR000048">
    <property type="entry name" value="IQ_motif_EF-hand-BS"/>
</dbReference>
<comment type="caution">
    <text evidence="12">The sequence shown here is derived from an EMBL/GenBank/DDBJ whole genome shotgun (WGS) entry which is preliminary data.</text>
</comment>
<dbReference type="AlphaFoldDB" id="A0AAV1YB45"/>
<dbReference type="InterPro" id="IPR036770">
    <property type="entry name" value="Ankyrin_rpt-contain_sf"/>
</dbReference>
<evidence type="ECO:0000256" key="5">
    <source>
        <dbReference type="ARBA" id="ARBA00023016"/>
    </source>
</evidence>
<feature type="domain" description="CG-1" evidence="11">
    <location>
        <begin position="30"/>
        <end position="156"/>
    </location>
</feature>
<gene>
    <name evidence="12" type="ORF">LLUT_LOCUS31250</name>
</gene>
<reference evidence="12 13" key="1">
    <citation type="submission" date="2024-03" db="EMBL/GenBank/DDBJ databases">
        <authorList>
            <person name="Martinez-Hernandez J."/>
        </authorList>
    </citation>
    <scope>NUCLEOTIDE SEQUENCE [LARGE SCALE GENOMIC DNA]</scope>
</reference>
<evidence type="ECO:0000313" key="13">
    <source>
        <dbReference type="Proteomes" id="UP001497480"/>
    </source>
</evidence>
<dbReference type="FunFam" id="2.60.40.10:FF:001656">
    <property type="entry name" value="Calmodulin-binding transcription activator 5"/>
    <property type="match status" value="1"/>
</dbReference>
<dbReference type="GO" id="GO:0003712">
    <property type="term" value="F:transcription coregulator activity"/>
    <property type="evidence" value="ECO:0007669"/>
    <property type="project" value="TreeGrafter"/>
</dbReference>
<protein>
    <recommendedName>
        <fullName evidence="11">CG-1 domain-containing protein</fullName>
    </recommendedName>
</protein>
<dbReference type="Proteomes" id="UP001497480">
    <property type="component" value="Unassembled WGS sequence"/>
</dbReference>
<organism evidence="12 13">
    <name type="scientific">Lupinus luteus</name>
    <name type="common">European yellow lupine</name>
    <dbReference type="NCBI Taxonomy" id="3873"/>
    <lineage>
        <taxon>Eukaryota</taxon>
        <taxon>Viridiplantae</taxon>
        <taxon>Streptophyta</taxon>
        <taxon>Embryophyta</taxon>
        <taxon>Tracheophyta</taxon>
        <taxon>Spermatophyta</taxon>
        <taxon>Magnoliopsida</taxon>
        <taxon>eudicotyledons</taxon>
        <taxon>Gunneridae</taxon>
        <taxon>Pentapetalae</taxon>
        <taxon>rosids</taxon>
        <taxon>fabids</taxon>
        <taxon>Fabales</taxon>
        <taxon>Fabaceae</taxon>
        <taxon>Papilionoideae</taxon>
        <taxon>50 kb inversion clade</taxon>
        <taxon>genistoids sensu lato</taxon>
        <taxon>core genistoids</taxon>
        <taxon>Genisteae</taxon>
        <taxon>Lupinus</taxon>
    </lineage>
</organism>
<dbReference type="InterPro" id="IPR013783">
    <property type="entry name" value="Ig-like_fold"/>
</dbReference>
<evidence type="ECO:0000313" key="12">
    <source>
        <dbReference type="EMBL" id="CAL0330190.1"/>
    </source>
</evidence>
<dbReference type="PROSITE" id="PS50088">
    <property type="entry name" value="ANK_REPEAT"/>
    <property type="match status" value="1"/>
</dbReference>
<dbReference type="InterPro" id="IPR002110">
    <property type="entry name" value="Ankyrin_rpt"/>
</dbReference>
<evidence type="ECO:0000256" key="9">
    <source>
        <dbReference type="ARBA" id="ARBA00023242"/>
    </source>
</evidence>
<evidence type="ECO:0000256" key="1">
    <source>
        <dbReference type="ARBA" id="ARBA00004123"/>
    </source>
</evidence>
<dbReference type="GO" id="GO:0003690">
    <property type="term" value="F:double-stranded DNA binding"/>
    <property type="evidence" value="ECO:0007669"/>
    <property type="project" value="TreeGrafter"/>
</dbReference>
<sequence>MDMMMMANNVEEHLMGSEIHGFHTLQELDVGGIMVEAKTRWLRPNEIHAILCNHKYFTIHVKPVNLPKSGTVVLFDRKKLRNFRKDGHNWKKKKDGKTVKEAHEHLKVGNEERIHVYYAHGQDNTDFVRRCYWLLDKSVEHIVLVHYREKHEVLASPVSHVNSNSSSSDPAAPLIISEEIDSGTNIAYAGGINHNSAVNSHELRLLEINTLEWDDLVLANDLNTSTVTNGGKVQDFDQQNQVLLNNSFNNPVASNRSAEIPSFDYLTQPIDASTSVPYNFSESDSLQTVNNQVNPIEHRNHPVSASNNFVNDKLQSQDSFGMWVNIMSDSPCSVNDSAPESSVSSVHESYSSPVVNNQQSSLPEQIFNLTDVSPTWASSTEKSKVLVTGFFHKDYQHLSNSNVLCVCGDVSVAVETVQVGVYRCWVSPHSPGFVNLYLSFDGHKPISQVVNFEYRTTVLHDPAVSVEQKDNWDEFLLQMRLAHLLFAKQKSLDVFSSNVSPNALKEAKQFALKASYISNSWQYLIKSTEDKKIPFLQAKEALFGTALKNRLKDWLLERIVLGCRTAEFDAQGQSVIHLCAILEYTWAVSLFLWSGLSLDFRDKFGWTALHWAAYYGREKMVATLLSAGAKPNLVTDPTPQNPGGCTAADIAYMKGYDGLAGYLSEKSLVEQFNDMSLAGNIRGSLKSSTTEPVRSGSDNLTEEQLYLKDTLAAYRTAAEAAARIQAAFREHSLKLQMEAVEFSSPKAEARIIVAAMKIQHAYRNYETRKMMAAAVRIQHTYRTWKTRKEFLNMRRQAIKIQAAFRQFQVRKHYRKILWSVGVVEKAVLRWRLKRKGLRGLQVNPVEATGDQKSESDIEEDFFRIGRKQASERVERSVVRVQAMFRSKKAQEEYRRMKLALNEAKEYEEFLNSEVEMECK</sequence>
<comment type="similarity">
    <text evidence="3">Belongs to the CAMTA family.</text>
</comment>
<dbReference type="SUPFAM" id="SSF81296">
    <property type="entry name" value="E set domains"/>
    <property type="match status" value="1"/>
</dbReference>
<keyword evidence="9" id="KW-0539">Nucleus</keyword>
<evidence type="ECO:0000256" key="8">
    <source>
        <dbReference type="ARBA" id="ARBA00023163"/>
    </source>
</evidence>
<dbReference type="InterPro" id="IPR014756">
    <property type="entry name" value="Ig_E-set"/>
</dbReference>
<dbReference type="SUPFAM" id="SSF48403">
    <property type="entry name" value="Ankyrin repeat"/>
    <property type="match status" value="1"/>
</dbReference>
<evidence type="ECO:0000256" key="7">
    <source>
        <dbReference type="ARBA" id="ARBA00023159"/>
    </source>
</evidence>
<dbReference type="Pfam" id="PF03859">
    <property type="entry name" value="CG-1"/>
    <property type="match status" value="1"/>
</dbReference>
<evidence type="ECO:0000256" key="6">
    <source>
        <dbReference type="ARBA" id="ARBA00023043"/>
    </source>
</evidence>
<dbReference type="PANTHER" id="PTHR23335">
    <property type="entry name" value="CALMODULIN-BINDING TRANSCRIPTION ACTIVATOR CAMTA"/>
    <property type="match status" value="1"/>
</dbReference>
<keyword evidence="7" id="KW-0010">Activator</keyword>
<dbReference type="SUPFAM" id="SSF52540">
    <property type="entry name" value="P-loop containing nucleoside triphosphate hydrolases"/>
    <property type="match status" value="1"/>
</dbReference>
<dbReference type="GO" id="GO:0006357">
    <property type="term" value="P:regulation of transcription by RNA polymerase II"/>
    <property type="evidence" value="ECO:0007669"/>
    <property type="project" value="TreeGrafter"/>
</dbReference>
<dbReference type="SMART" id="SM00015">
    <property type="entry name" value="IQ"/>
    <property type="match status" value="3"/>
</dbReference>
<keyword evidence="4" id="KW-0112">Calmodulin-binding</keyword>
<keyword evidence="6 10" id="KW-0040">ANK repeat</keyword>
<proteinExistence type="inferred from homology"/>
<dbReference type="EMBL" id="CAXHTB010000022">
    <property type="protein sequence ID" value="CAL0330190.1"/>
    <property type="molecule type" value="Genomic_DNA"/>
</dbReference>
<feature type="repeat" description="ANK" evidence="10">
    <location>
        <begin position="604"/>
        <end position="636"/>
    </location>
</feature>
<dbReference type="GO" id="GO:0005516">
    <property type="term" value="F:calmodulin binding"/>
    <property type="evidence" value="ECO:0007669"/>
    <property type="project" value="UniProtKB-KW"/>
</dbReference>
<dbReference type="GO" id="GO:0005634">
    <property type="term" value="C:nucleus"/>
    <property type="evidence" value="ECO:0007669"/>
    <property type="project" value="UniProtKB-SubCell"/>
</dbReference>